<reference evidence="3" key="1">
    <citation type="journal article" date="2019" name="Int. J. Syst. Evol. Microbiol.">
        <title>The Global Catalogue of Microorganisms (GCM) 10K type strain sequencing project: providing services to taxonomists for standard genome sequencing and annotation.</title>
        <authorList>
            <consortium name="The Broad Institute Genomics Platform"/>
            <consortium name="The Broad Institute Genome Sequencing Center for Infectious Disease"/>
            <person name="Wu L."/>
            <person name="Ma J."/>
        </authorList>
    </citation>
    <scope>NUCLEOTIDE SEQUENCE [LARGE SCALE GENOMIC DNA]</scope>
    <source>
        <strain evidence="3">CGMCC 4.7289</strain>
    </source>
</reference>
<keyword evidence="1" id="KW-0812">Transmembrane</keyword>
<proteinExistence type="predicted"/>
<name>A0ABV8M051_9ACTN</name>
<keyword evidence="3" id="KW-1185">Reference proteome</keyword>
<keyword evidence="1" id="KW-1133">Transmembrane helix</keyword>
<feature type="transmembrane region" description="Helical" evidence="1">
    <location>
        <begin position="7"/>
        <end position="29"/>
    </location>
</feature>
<feature type="transmembrane region" description="Helical" evidence="1">
    <location>
        <begin position="77"/>
        <end position="99"/>
    </location>
</feature>
<dbReference type="RefSeq" id="WP_363418282.1">
    <property type="nucleotide sequence ID" value="NZ_JBHSAY010000033.1"/>
</dbReference>
<organism evidence="2 3">
    <name type="scientific">Hamadaea flava</name>
    <dbReference type="NCBI Taxonomy" id="1742688"/>
    <lineage>
        <taxon>Bacteria</taxon>
        <taxon>Bacillati</taxon>
        <taxon>Actinomycetota</taxon>
        <taxon>Actinomycetes</taxon>
        <taxon>Micromonosporales</taxon>
        <taxon>Micromonosporaceae</taxon>
        <taxon>Hamadaea</taxon>
    </lineage>
</organism>
<evidence type="ECO:0000313" key="2">
    <source>
        <dbReference type="EMBL" id="MFC4136702.1"/>
    </source>
</evidence>
<evidence type="ECO:0000313" key="3">
    <source>
        <dbReference type="Proteomes" id="UP001595816"/>
    </source>
</evidence>
<dbReference type="EMBL" id="JBHSAY010000033">
    <property type="protein sequence ID" value="MFC4136702.1"/>
    <property type="molecule type" value="Genomic_DNA"/>
</dbReference>
<dbReference type="Proteomes" id="UP001595816">
    <property type="component" value="Unassembled WGS sequence"/>
</dbReference>
<sequence>MNSMADWIGFTMALLGAVLVLAGATLIFLHARGQLRPTSTFGADTTVTSAAAPEASGFGFVRRVFKAVRSLPDADHLIAWGLVLLILGALAAGAIKFGIAFELGTFNTNVIR</sequence>
<gene>
    <name evidence="2" type="ORF">ACFOZ4_39365</name>
</gene>
<comment type="caution">
    <text evidence="2">The sequence shown here is derived from an EMBL/GenBank/DDBJ whole genome shotgun (WGS) entry which is preliminary data.</text>
</comment>
<evidence type="ECO:0000256" key="1">
    <source>
        <dbReference type="SAM" id="Phobius"/>
    </source>
</evidence>
<protein>
    <submittedName>
        <fullName evidence="2">Uncharacterized protein</fullName>
    </submittedName>
</protein>
<accession>A0ABV8M051</accession>
<keyword evidence="1" id="KW-0472">Membrane</keyword>